<keyword evidence="4" id="KW-0012">Acyltransferase</keyword>
<proteinExistence type="inferred from homology"/>
<dbReference type="NCBIfam" id="NF041875">
    <property type="entry name" value="EPS_EpsD"/>
    <property type="match status" value="1"/>
</dbReference>
<reference evidence="7 8" key="1">
    <citation type="submission" date="2017-06" db="EMBL/GenBank/DDBJ databases">
        <title>Sequencing and comparative analysis of myxobacterial genomes.</title>
        <authorList>
            <person name="Rupp O."/>
            <person name="Goesmann A."/>
            <person name="Sogaard-Andersen L."/>
        </authorList>
    </citation>
    <scope>NUCLEOTIDE SEQUENCE [LARGE SCALE GENOMIC DNA]</scope>
    <source>
        <strain evidence="7 8">DSM 52655</strain>
    </source>
</reference>
<dbReference type="Proteomes" id="UP000217257">
    <property type="component" value="Chromosome"/>
</dbReference>
<organism evidence="7 8">
    <name type="scientific">Cystobacter fuscus</name>
    <dbReference type="NCBI Taxonomy" id="43"/>
    <lineage>
        <taxon>Bacteria</taxon>
        <taxon>Pseudomonadati</taxon>
        <taxon>Myxococcota</taxon>
        <taxon>Myxococcia</taxon>
        <taxon>Myxococcales</taxon>
        <taxon>Cystobacterineae</taxon>
        <taxon>Archangiaceae</taxon>
        <taxon>Cystobacter</taxon>
    </lineage>
</organism>
<dbReference type="Pfam" id="PF02709">
    <property type="entry name" value="Glyco_transf_7C"/>
    <property type="match status" value="1"/>
</dbReference>
<evidence type="ECO:0000259" key="6">
    <source>
        <dbReference type="Pfam" id="PF02709"/>
    </source>
</evidence>
<dbReference type="Pfam" id="PF00535">
    <property type="entry name" value="Glycos_transf_2"/>
    <property type="match status" value="1"/>
</dbReference>
<dbReference type="Gene3D" id="2.160.10.10">
    <property type="entry name" value="Hexapeptide repeat proteins"/>
    <property type="match status" value="1"/>
</dbReference>
<gene>
    <name evidence="7" type="ORF">CYFUS_000127</name>
</gene>
<feature type="domain" description="Galactosyltransferase C-terminal" evidence="6">
    <location>
        <begin position="161"/>
        <end position="223"/>
    </location>
</feature>
<dbReference type="RefSeq" id="WP_095983435.1">
    <property type="nucleotide sequence ID" value="NZ_CP022098.1"/>
</dbReference>
<dbReference type="KEGG" id="cfus:CYFUS_000127"/>
<comment type="similarity">
    <text evidence="1">Belongs to the transferase hexapeptide repeat family.</text>
</comment>
<name>A0A250IU01_9BACT</name>
<dbReference type="SUPFAM" id="SSF51161">
    <property type="entry name" value="Trimeric LpxA-like enzymes"/>
    <property type="match status" value="1"/>
</dbReference>
<dbReference type="Pfam" id="PF00132">
    <property type="entry name" value="Hexapep"/>
    <property type="match status" value="1"/>
</dbReference>
<dbReference type="CDD" id="cd03354">
    <property type="entry name" value="LbH_SAT"/>
    <property type="match status" value="1"/>
</dbReference>
<dbReference type="EMBL" id="CP022098">
    <property type="protein sequence ID" value="ATB34720.1"/>
    <property type="molecule type" value="Genomic_DNA"/>
</dbReference>
<dbReference type="InterPro" id="IPR018357">
    <property type="entry name" value="Hexapep_transf_CS"/>
</dbReference>
<dbReference type="PANTHER" id="PTHR43685">
    <property type="entry name" value="GLYCOSYLTRANSFERASE"/>
    <property type="match status" value="1"/>
</dbReference>
<dbReference type="InterPro" id="IPR050834">
    <property type="entry name" value="Glycosyltransf_2"/>
</dbReference>
<dbReference type="AlphaFoldDB" id="A0A250IU01"/>
<dbReference type="InterPro" id="IPR011004">
    <property type="entry name" value="Trimer_LpxA-like_sf"/>
</dbReference>
<evidence type="ECO:0000256" key="1">
    <source>
        <dbReference type="ARBA" id="ARBA00007274"/>
    </source>
</evidence>
<feature type="domain" description="Glycosyltransferase 2-like" evidence="5">
    <location>
        <begin position="24"/>
        <end position="139"/>
    </location>
</feature>
<dbReference type="InterPro" id="IPR053376">
    <property type="entry name" value="Serine_acetyltransferase"/>
</dbReference>
<dbReference type="GO" id="GO:0016746">
    <property type="term" value="F:acyltransferase activity"/>
    <property type="evidence" value="ECO:0007669"/>
    <property type="project" value="UniProtKB-KW"/>
</dbReference>
<dbReference type="InterPro" id="IPR045304">
    <property type="entry name" value="LbH_SAT"/>
</dbReference>
<keyword evidence="3" id="KW-0677">Repeat</keyword>
<evidence type="ECO:0000256" key="3">
    <source>
        <dbReference type="ARBA" id="ARBA00022737"/>
    </source>
</evidence>
<dbReference type="NCBIfam" id="NF041874">
    <property type="entry name" value="EPS_EpsC"/>
    <property type="match status" value="1"/>
</dbReference>
<evidence type="ECO:0000313" key="8">
    <source>
        <dbReference type="Proteomes" id="UP000217257"/>
    </source>
</evidence>
<dbReference type="PANTHER" id="PTHR43685:SF3">
    <property type="entry name" value="SLR2126 PROTEIN"/>
    <property type="match status" value="1"/>
</dbReference>
<accession>A0A250IU01</accession>
<dbReference type="InterPro" id="IPR029044">
    <property type="entry name" value="Nucleotide-diphossugar_trans"/>
</dbReference>
<dbReference type="PROSITE" id="PS00101">
    <property type="entry name" value="HEXAPEP_TRANSFERASES"/>
    <property type="match status" value="1"/>
</dbReference>
<evidence type="ECO:0000256" key="4">
    <source>
        <dbReference type="ARBA" id="ARBA00023315"/>
    </source>
</evidence>
<dbReference type="SUPFAM" id="SSF53448">
    <property type="entry name" value="Nucleotide-diphospho-sugar transferases"/>
    <property type="match status" value="1"/>
</dbReference>
<dbReference type="InterPro" id="IPR001451">
    <property type="entry name" value="Hexapep"/>
</dbReference>
<evidence type="ECO:0000256" key="2">
    <source>
        <dbReference type="ARBA" id="ARBA00022679"/>
    </source>
</evidence>
<evidence type="ECO:0000313" key="7">
    <source>
        <dbReference type="EMBL" id="ATB34720.1"/>
    </source>
</evidence>
<keyword evidence="2 7" id="KW-0808">Transferase</keyword>
<evidence type="ECO:0000259" key="5">
    <source>
        <dbReference type="Pfam" id="PF00535"/>
    </source>
</evidence>
<sequence length="534" mass="57498">MNAASGAPGAVVPPRPEASRPRLSVVVATYNRADLIQRLLHHFARQTLPPSDFEVVVVDDGSREPVAPVLEKLSLPYTLRVETQANAGAAAARHRGVLAARGDIVLITDDDMQVAEDFLARHLARHPPGSRNVVLGGIRPDPAISDMPLFERWYAWLNNRIAASMSGPKRRAHGWQLFTGNVSFRRADYVAAGGFDKSLGQSEDIELGVRLEKAGCRFEFCAAAHVLHGSDHTSYEKWLKRAHRYGVFDSRVADKHPDVPQVDPWRFLFEMNPLARPLLAAAVVAPEATRPLTEAVMGAARRADEAGYPKLAFMGTSVTYAMEYLRGARAEAGSLGQAARHVARFALSAGGPGQVRRLVQALQEDALEATRSEHHGHAGPKAVAAMVLTSDGYRVLALQRLREAARGLGIPMGNHALRVAQTALLGVEIGKDVQLGTGVYFVHSLGTVIGGDAKIGNRVRFYGNNTVGTAKDDGYPTIEDDVWVGAGARILGPITIGARSRIGANAVVLQDVPPDSVAVGIPARVFPRRDVDSE</sequence>
<protein>
    <submittedName>
        <fullName evidence="7">Group 2 family glycosyl transferase</fullName>
    </submittedName>
</protein>
<dbReference type="InterPro" id="IPR027791">
    <property type="entry name" value="Galactosyl_T_C"/>
</dbReference>
<dbReference type="InterPro" id="IPR001173">
    <property type="entry name" value="Glyco_trans_2-like"/>
</dbReference>
<dbReference type="Gene3D" id="3.90.550.10">
    <property type="entry name" value="Spore Coat Polysaccharide Biosynthesis Protein SpsA, Chain A"/>
    <property type="match status" value="1"/>
</dbReference>